<dbReference type="OrthoDB" id="4062651at2759"/>
<gene>
    <name evidence="1" type="ORF">NW766_010106</name>
</gene>
<evidence type="ECO:0000313" key="1">
    <source>
        <dbReference type="EMBL" id="KAJ4007421.1"/>
    </source>
</evidence>
<evidence type="ECO:0000313" key="2">
    <source>
        <dbReference type="Proteomes" id="UP001152130"/>
    </source>
</evidence>
<dbReference type="EMBL" id="JAPDHF010000017">
    <property type="protein sequence ID" value="KAJ4007421.1"/>
    <property type="molecule type" value="Genomic_DNA"/>
</dbReference>
<dbReference type="Proteomes" id="UP001152130">
    <property type="component" value="Unassembled WGS sequence"/>
</dbReference>
<organism evidence="1 2">
    <name type="scientific">Fusarium irregulare</name>
    <dbReference type="NCBI Taxonomy" id="2494466"/>
    <lineage>
        <taxon>Eukaryota</taxon>
        <taxon>Fungi</taxon>
        <taxon>Dikarya</taxon>
        <taxon>Ascomycota</taxon>
        <taxon>Pezizomycotina</taxon>
        <taxon>Sordariomycetes</taxon>
        <taxon>Hypocreomycetidae</taxon>
        <taxon>Hypocreales</taxon>
        <taxon>Nectriaceae</taxon>
        <taxon>Fusarium</taxon>
        <taxon>Fusarium incarnatum-equiseti species complex</taxon>
    </lineage>
</organism>
<dbReference type="InterPro" id="IPR011009">
    <property type="entry name" value="Kinase-like_dom_sf"/>
</dbReference>
<dbReference type="Gene3D" id="1.10.510.10">
    <property type="entry name" value="Transferase(Phosphotransferase) domain 1"/>
    <property type="match status" value="1"/>
</dbReference>
<proteinExistence type="predicted"/>
<dbReference type="AlphaFoldDB" id="A0A9W8PIY2"/>
<keyword evidence="2" id="KW-1185">Reference proteome</keyword>
<accession>A0A9W8PIY2</accession>
<dbReference type="SUPFAM" id="SSF56112">
    <property type="entry name" value="Protein kinase-like (PK-like)"/>
    <property type="match status" value="1"/>
</dbReference>
<sequence length="357" mass="39862">MSDLPESELVDEITLNQVHSGDGTSASIVFKFNDNQIGVSIFPSNGTSTNDTQHLDFEERPLQDQFIDILSRATMCEDYQEFDRLVDEVLDVILDAGRPLFSGQMTVTHHDQSLNRFLFPPTLYFRLEAPGSCASIVPIHPSESSITLYADSKLNENFVEELQVRQDLPRFTPDEVIVTKPFLRGASRITAAVRSRGREMFCKARGGPNGLYGTRVGRELECLGEMLKAFPEPGMIQVPQMIGYVHHKDTGLVLGFLREWVPGCRLSEVDVTTSTPQNRQKWILQISQTIERLHEHGIVWGDGQPNNVVIDDKDDAWLIEFGGATTKGWVDAELADTMDGDKQALGRIIELLCPGEG</sequence>
<protein>
    <recommendedName>
        <fullName evidence="3">Protein kinase domain-containing protein</fullName>
    </recommendedName>
</protein>
<name>A0A9W8PIY2_9HYPO</name>
<comment type="caution">
    <text evidence="1">The sequence shown here is derived from an EMBL/GenBank/DDBJ whole genome shotgun (WGS) entry which is preliminary data.</text>
</comment>
<reference evidence="1" key="1">
    <citation type="submission" date="2022-10" db="EMBL/GenBank/DDBJ databases">
        <title>Fusarium specimens isolated from Avocado Roots.</title>
        <authorList>
            <person name="Stajich J."/>
            <person name="Roper C."/>
            <person name="Heimlech-Rivalta G."/>
        </authorList>
    </citation>
    <scope>NUCLEOTIDE SEQUENCE</scope>
    <source>
        <strain evidence="1">CF00143</strain>
    </source>
</reference>
<evidence type="ECO:0008006" key="3">
    <source>
        <dbReference type="Google" id="ProtNLM"/>
    </source>
</evidence>